<proteinExistence type="predicted"/>
<dbReference type="EMBL" id="JAUDFV010000110">
    <property type="protein sequence ID" value="KAL2730658.1"/>
    <property type="molecule type" value="Genomic_DNA"/>
</dbReference>
<protein>
    <submittedName>
        <fullName evidence="1">Uncharacterized protein</fullName>
    </submittedName>
</protein>
<reference evidence="1 2" key="1">
    <citation type="journal article" date="2024" name="Ann. Entomol. Soc. Am.">
        <title>Genomic analyses of the southern and eastern yellowjacket wasps (Hymenoptera: Vespidae) reveal evolutionary signatures of social life.</title>
        <authorList>
            <person name="Catto M.A."/>
            <person name="Caine P.B."/>
            <person name="Orr S.E."/>
            <person name="Hunt B.G."/>
            <person name="Goodisman M.A.D."/>
        </authorList>
    </citation>
    <scope>NUCLEOTIDE SEQUENCE [LARGE SCALE GENOMIC DNA]</scope>
    <source>
        <strain evidence="1">233</strain>
        <tissue evidence="1">Head and thorax</tissue>
    </source>
</reference>
<name>A0ABD2BD34_VESSQ</name>
<dbReference type="AlphaFoldDB" id="A0ABD2BD34"/>
<organism evidence="1 2">
    <name type="scientific">Vespula squamosa</name>
    <name type="common">Southern yellow jacket</name>
    <name type="synonym">Wasp</name>
    <dbReference type="NCBI Taxonomy" id="30214"/>
    <lineage>
        <taxon>Eukaryota</taxon>
        <taxon>Metazoa</taxon>
        <taxon>Ecdysozoa</taxon>
        <taxon>Arthropoda</taxon>
        <taxon>Hexapoda</taxon>
        <taxon>Insecta</taxon>
        <taxon>Pterygota</taxon>
        <taxon>Neoptera</taxon>
        <taxon>Endopterygota</taxon>
        <taxon>Hymenoptera</taxon>
        <taxon>Apocrita</taxon>
        <taxon>Aculeata</taxon>
        <taxon>Vespoidea</taxon>
        <taxon>Vespidae</taxon>
        <taxon>Vespinae</taxon>
        <taxon>Vespula</taxon>
    </lineage>
</organism>
<dbReference type="Proteomes" id="UP001607302">
    <property type="component" value="Unassembled WGS sequence"/>
</dbReference>
<comment type="caution">
    <text evidence="1">The sequence shown here is derived from an EMBL/GenBank/DDBJ whole genome shotgun (WGS) entry which is preliminary data.</text>
</comment>
<accession>A0ABD2BD34</accession>
<sequence length="160" mass="18568">MKIDINKLKHPTSNGIKTQIPPPMYIHSEINKFFKLIQAINQQTAEHFKLFKEYCTLTDIQYHKYSVEQDKIIAAYLGKPHRCFLPEYIRKNTTAQEPLYNATIVRQMAIRQLIVIKSISVSNAQENMIPDSVKRQKKLQLDVSTVKEPTIPGQLSDRKN</sequence>
<evidence type="ECO:0000313" key="2">
    <source>
        <dbReference type="Proteomes" id="UP001607302"/>
    </source>
</evidence>
<gene>
    <name evidence="1" type="ORF">V1478_005071</name>
</gene>
<keyword evidence="2" id="KW-1185">Reference proteome</keyword>
<evidence type="ECO:0000313" key="1">
    <source>
        <dbReference type="EMBL" id="KAL2730658.1"/>
    </source>
</evidence>